<proteinExistence type="predicted"/>
<feature type="domain" description="N-acetyltransferase" evidence="1">
    <location>
        <begin position="50"/>
        <end position="198"/>
    </location>
</feature>
<dbReference type="InterPro" id="IPR016181">
    <property type="entry name" value="Acyl_CoA_acyltransferase"/>
</dbReference>
<dbReference type="EMBL" id="JAXOVC010000006">
    <property type="protein sequence ID" value="KAK4499994.1"/>
    <property type="molecule type" value="Genomic_DNA"/>
</dbReference>
<dbReference type="CDD" id="cd04301">
    <property type="entry name" value="NAT_SF"/>
    <property type="match status" value="1"/>
</dbReference>
<gene>
    <name evidence="2" type="ORF">PRZ48_008180</name>
</gene>
<dbReference type="Proteomes" id="UP001305779">
    <property type="component" value="Unassembled WGS sequence"/>
</dbReference>
<comment type="caution">
    <text evidence="2">The sequence shown here is derived from an EMBL/GenBank/DDBJ whole genome shotgun (WGS) entry which is preliminary data.</text>
</comment>
<dbReference type="PANTHER" id="PTHR43415">
    <property type="entry name" value="SPERMIDINE N(1)-ACETYLTRANSFERASE"/>
    <property type="match status" value="1"/>
</dbReference>
<dbReference type="Gene3D" id="3.40.630.30">
    <property type="match status" value="1"/>
</dbReference>
<evidence type="ECO:0000259" key="1">
    <source>
        <dbReference type="PROSITE" id="PS51186"/>
    </source>
</evidence>
<reference evidence="2 3" key="1">
    <citation type="journal article" date="2023" name="G3 (Bethesda)">
        <title>A chromosome-level genome assembly of Zasmidium syzygii isolated from banana leaves.</title>
        <authorList>
            <person name="van Westerhoven A.C."/>
            <person name="Mehrabi R."/>
            <person name="Talebi R."/>
            <person name="Steentjes M.B.F."/>
            <person name="Corcolon B."/>
            <person name="Chong P.A."/>
            <person name="Kema G.H.J."/>
            <person name="Seidl M.F."/>
        </authorList>
    </citation>
    <scope>NUCLEOTIDE SEQUENCE [LARGE SCALE GENOMIC DNA]</scope>
    <source>
        <strain evidence="2 3">P124</strain>
    </source>
</reference>
<dbReference type="Pfam" id="PF13302">
    <property type="entry name" value="Acetyltransf_3"/>
    <property type="match status" value="1"/>
</dbReference>
<keyword evidence="3" id="KW-1185">Reference proteome</keyword>
<evidence type="ECO:0000313" key="2">
    <source>
        <dbReference type="EMBL" id="KAK4499994.1"/>
    </source>
</evidence>
<evidence type="ECO:0000313" key="3">
    <source>
        <dbReference type="Proteomes" id="UP001305779"/>
    </source>
</evidence>
<name>A0ABR0EF39_ZASCE</name>
<dbReference type="InterPro" id="IPR000182">
    <property type="entry name" value="GNAT_dom"/>
</dbReference>
<dbReference type="PROSITE" id="PS51186">
    <property type="entry name" value="GNAT"/>
    <property type="match status" value="1"/>
</dbReference>
<organism evidence="2 3">
    <name type="scientific">Zasmidium cellare</name>
    <name type="common">Wine cellar mold</name>
    <name type="synonym">Racodium cellare</name>
    <dbReference type="NCBI Taxonomy" id="395010"/>
    <lineage>
        <taxon>Eukaryota</taxon>
        <taxon>Fungi</taxon>
        <taxon>Dikarya</taxon>
        <taxon>Ascomycota</taxon>
        <taxon>Pezizomycotina</taxon>
        <taxon>Dothideomycetes</taxon>
        <taxon>Dothideomycetidae</taxon>
        <taxon>Mycosphaerellales</taxon>
        <taxon>Mycosphaerellaceae</taxon>
        <taxon>Zasmidium</taxon>
    </lineage>
</organism>
<sequence length="207" mass="23620">MVDLWSSDRLIYHGVDDEDEAFLADLSADPEAFLNSAPLLPVPRSNKTTKEFREFLQDPMFLLSAIICLPAEAEDQGTDQNGTTGEKAKEKPKPIPIGMIFLRGEPSRLSHHRHCEIGINLLRSYQGQGFGTEAIKWSLQWAFKRANLHRVGIGAFAWNKGAIKLYEKLGFVHEGVKRDFVWHDGKYQDAVEMAMLEDEWRELYDRA</sequence>
<accession>A0ABR0EF39</accession>
<dbReference type="PANTHER" id="PTHR43415:SF3">
    <property type="entry name" value="GNAT-FAMILY ACETYLTRANSFERASE"/>
    <property type="match status" value="1"/>
</dbReference>
<dbReference type="SUPFAM" id="SSF55729">
    <property type="entry name" value="Acyl-CoA N-acyltransferases (Nat)"/>
    <property type="match status" value="1"/>
</dbReference>
<protein>
    <recommendedName>
        <fullName evidence="1">N-acetyltransferase domain-containing protein</fullName>
    </recommendedName>
</protein>